<dbReference type="Gene3D" id="1.10.10.2660">
    <property type="entry name" value="Ubiquitin-activating enzyme E1, SCCH domain"/>
    <property type="match status" value="1"/>
</dbReference>
<evidence type="ECO:0000256" key="11">
    <source>
        <dbReference type="RuleBase" id="RU000519"/>
    </source>
</evidence>
<dbReference type="NCBIfam" id="TIGR01408">
    <property type="entry name" value="Ube1"/>
    <property type="match status" value="1"/>
</dbReference>
<dbReference type="EMBL" id="MCOG01000159">
    <property type="protein sequence ID" value="ORY33636.1"/>
    <property type="molecule type" value="Genomic_DNA"/>
</dbReference>
<evidence type="ECO:0000256" key="7">
    <source>
        <dbReference type="ARBA" id="ARBA00022786"/>
    </source>
</evidence>
<dbReference type="FunFam" id="1.10.10.2660:FF:000001">
    <property type="entry name" value="Ubiquitin-activating enzyme E1 1"/>
    <property type="match status" value="1"/>
</dbReference>
<keyword evidence="14" id="KW-1185">Reference proteome</keyword>
<dbReference type="GO" id="GO:0004839">
    <property type="term" value="F:ubiquitin activating enzyme activity"/>
    <property type="evidence" value="ECO:0007669"/>
    <property type="project" value="UniProtKB-EC"/>
</dbReference>
<dbReference type="FunFam" id="3.40.50.12550:FF:000001">
    <property type="entry name" value="Ubiquitin-activating enzyme E1 1"/>
    <property type="match status" value="1"/>
</dbReference>
<dbReference type="CDD" id="cd01490">
    <property type="entry name" value="Ube1_repeat2"/>
    <property type="match status" value="1"/>
</dbReference>
<dbReference type="InterPro" id="IPR038252">
    <property type="entry name" value="UBA_E1_C_sf"/>
</dbReference>
<accession>A0A1Y2BFZ4</accession>
<dbReference type="PANTHER" id="PTHR10953:SF4">
    <property type="entry name" value="UBIQUITIN-ACTIVATING ENZYME E1 C-TERMINAL DOMAIN-CONTAINING PROTEIN"/>
    <property type="match status" value="1"/>
</dbReference>
<dbReference type="InterPro" id="IPR018965">
    <property type="entry name" value="Ub-activating_enz_E1_C"/>
</dbReference>
<dbReference type="GO" id="GO:0005737">
    <property type="term" value="C:cytoplasm"/>
    <property type="evidence" value="ECO:0007669"/>
    <property type="project" value="TreeGrafter"/>
</dbReference>
<dbReference type="InterPro" id="IPR018075">
    <property type="entry name" value="UBQ-activ_enz_E1"/>
</dbReference>
<dbReference type="PRINTS" id="PR01849">
    <property type="entry name" value="UBIQUITINACT"/>
</dbReference>
<dbReference type="FunFam" id="2.40.30.180:FF:000001">
    <property type="entry name" value="ubiquitin-like modifier-activating enzyme 1"/>
    <property type="match status" value="1"/>
</dbReference>
<dbReference type="InterPro" id="IPR019572">
    <property type="entry name" value="UBA_E1_SCCH"/>
</dbReference>
<evidence type="ECO:0000256" key="4">
    <source>
        <dbReference type="ARBA" id="ARBA00012990"/>
    </source>
</evidence>
<dbReference type="STRING" id="1754190.A0A1Y2BFZ4"/>
<dbReference type="InterPro" id="IPR042063">
    <property type="entry name" value="Ubi_acti_E1_SCCH"/>
</dbReference>
<dbReference type="Gene3D" id="3.40.50.12550">
    <property type="entry name" value="Ubiquitin-activating enzyme E1, inactive adenylation domain, subdomain 2"/>
    <property type="match status" value="1"/>
</dbReference>
<dbReference type="Gene3D" id="3.50.50.80">
    <property type="entry name" value="Ubiquitin-activating enzyme E1, inactive adenylation domain, subdomain 1"/>
    <property type="match status" value="1"/>
</dbReference>
<organism evidence="13 14">
    <name type="scientific">Neocallimastix californiae</name>
    <dbReference type="NCBI Taxonomy" id="1754190"/>
    <lineage>
        <taxon>Eukaryota</taxon>
        <taxon>Fungi</taxon>
        <taxon>Fungi incertae sedis</taxon>
        <taxon>Chytridiomycota</taxon>
        <taxon>Chytridiomycota incertae sedis</taxon>
        <taxon>Neocallimastigomycetes</taxon>
        <taxon>Neocallimastigales</taxon>
        <taxon>Neocallimastigaceae</taxon>
        <taxon>Neocallimastix</taxon>
    </lineage>
</organism>
<dbReference type="InterPro" id="IPR032418">
    <property type="entry name" value="E1_FCCH"/>
</dbReference>
<dbReference type="InterPro" id="IPR033127">
    <property type="entry name" value="UBQ-activ_enz_E1_Cys_AS"/>
</dbReference>
<dbReference type="FunFam" id="3.40.50.720:FF:000015">
    <property type="entry name" value="Ubiquitin-activating enzyme E1 1"/>
    <property type="match status" value="1"/>
</dbReference>
<evidence type="ECO:0000313" key="13">
    <source>
        <dbReference type="EMBL" id="ORY33636.1"/>
    </source>
</evidence>
<dbReference type="Pfam" id="PF16191">
    <property type="entry name" value="E1_4HB"/>
    <property type="match status" value="1"/>
</dbReference>
<dbReference type="Gene3D" id="2.40.30.180">
    <property type="entry name" value="Ubiquitin-activating enzyme E1, FCCH domain"/>
    <property type="match status" value="1"/>
</dbReference>
<evidence type="ECO:0000313" key="14">
    <source>
        <dbReference type="Proteomes" id="UP000193920"/>
    </source>
</evidence>
<dbReference type="InterPro" id="IPR042449">
    <property type="entry name" value="Ub-E1_IAD_1"/>
</dbReference>
<keyword evidence="7 11" id="KW-0833">Ubl conjugation pathway</keyword>
<dbReference type="GO" id="GO:0019948">
    <property type="term" value="F:SUMO activating enzyme activity"/>
    <property type="evidence" value="ECO:0007669"/>
    <property type="project" value="TreeGrafter"/>
</dbReference>
<reference evidence="13 14" key="1">
    <citation type="submission" date="2016-08" db="EMBL/GenBank/DDBJ databases">
        <title>A Parts List for Fungal Cellulosomes Revealed by Comparative Genomics.</title>
        <authorList>
            <consortium name="DOE Joint Genome Institute"/>
            <person name="Haitjema C.H."/>
            <person name="Gilmore S.P."/>
            <person name="Henske J.K."/>
            <person name="Solomon K.V."/>
            <person name="De Groot R."/>
            <person name="Kuo A."/>
            <person name="Mondo S.J."/>
            <person name="Salamov A.A."/>
            <person name="Labutti K."/>
            <person name="Zhao Z."/>
            <person name="Chiniquy J."/>
            <person name="Barry K."/>
            <person name="Brewer H.M."/>
            <person name="Purvine S.O."/>
            <person name="Wright A.T."/>
            <person name="Boxma B."/>
            <person name="Van Alen T."/>
            <person name="Hackstein J.H."/>
            <person name="Baker S.E."/>
            <person name="Grigoriev I.V."/>
            <person name="O'Malley M.A."/>
        </authorList>
    </citation>
    <scope>NUCLEOTIDE SEQUENCE [LARGE SCALE GENOMIC DNA]</scope>
    <source>
        <strain evidence="13 14">G1</strain>
    </source>
</reference>
<dbReference type="Proteomes" id="UP000193920">
    <property type="component" value="Unassembled WGS sequence"/>
</dbReference>
<dbReference type="PROSITE" id="PS00865">
    <property type="entry name" value="UBIQUITIN_ACTIVAT_2"/>
    <property type="match status" value="1"/>
</dbReference>
<comment type="similarity">
    <text evidence="3 11">Belongs to the ubiquitin-activating E1 family.</text>
</comment>
<dbReference type="SUPFAM" id="SSF69572">
    <property type="entry name" value="Activating enzymes of the ubiquitin-like proteins"/>
    <property type="match status" value="2"/>
</dbReference>
<evidence type="ECO:0000256" key="6">
    <source>
        <dbReference type="ARBA" id="ARBA00022741"/>
    </source>
</evidence>
<name>A0A1Y2BFZ4_9FUNG</name>
<evidence type="ECO:0000256" key="5">
    <source>
        <dbReference type="ARBA" id="ARBA00022598"/>
    </source>
</evidence>
<dbReference type="UniPathway" id="UPA00143"/>
<feature type="active site" description="Glycyl thioester intermediate" evidence="10">
    <location>
        <position position="588"/>
    </location>
</feature>
<dbReference type="Gene3D" id="3.40.50.720">
    <property type="entry name" value="NAD(P)-binding Rossmann-like Domain"/>
    <property type="match status" value="1"/>
</dbReference>
<evidence type="ECO:0000256" key="9">
    <source>
        <dbReference type="ARBA" id="ARBA00073786"/>
    </source>
</evidence>
<dbReference type="PANTHER" id="PTHR10953">
    <property type="entry name" value="UBIQUITIN-ACTIVATING ENZYME E1"/>
    <property type="match status" value="1"/>
</dbReference>
<comment type="caution">
    <text evidence="13">The sequence shown here is derived from an EMBL/GenBank/DDBJ whole genome shotgun (WGS) entry which is preliminary data.</text>
</comment>
<comment type="pathway">
    <text evidence="2">Protein modification; protein ubiquitination.</text>
</comment>
<dbReference type="Pfam" id="PF00899">
    <property type="entry name" value="ThiF"/>
    <property type="match status" value="1"/>
</dbReference>
<dbReference type="InterPro" id="IPR045886">
    <property type="entry name" value="ThiF/MoeB/HesA"/>
</dbReference>
<evidence type="ECO:0000256" key="3">
    <source>
        <dbReference type="ARBA" id="ARBA00005673"/>
    </source>
</evidence>
<dbReference type="GO" id="GO:0031510">
    <property type="term" value="C:SUMO activating enzyme complex"/>
    <property type="evidence" value="ECO:0007669"/>
    <property type="project" value="TreeGrafter"/>
</dbReference>
<keyword evidence="8 11" id="KW-0067">ATP-binding</keyword>
<dbReference type="Pfam" id="PF16190">
    <property type="entry name" value="E1_FCCH"/>
    <property type="match status" value="1"/>
</dbReference>
<evidence type="ECO:0000259" key="12">
    <source>
        <dbReference type="SMART" id="SM00985"/>
    </source>
</evidence>
<comment type="catalytic activity">
    <reaction evidence="1">
        <text>ATP + ubiquitin + [E1 ubiquitin-activating enzyme]-L-cysteine = AMP + diphosphate + S-ubiquitinyl-[E1 ubiquitin-activating enzyme]-L-cysteine.</text>
        <dbReference type="EC" id="6.2.1.45"/>
    </reaction>
</comment>
<feature type="domain" description="Ubiquitin-activating enzyme E1 C-terminal" evidence="12">
    <location>
        <begin position="876"/>
        <end position="1001"/>
    </location>
</feature>
<dbReference type="InterPro" id="IPR035985">
    <property type="entry name" value="Ubiquitin-activating_enz"/>
</dbReference>
<evidence type="ECO:0000256" key="1">
    <source>
        <dbReference type="ARBA" id="ARBA00000488"/>
    </source>
</evidence>
<evidence type="ECO:0000256" key="2">
    <source>
        <dbReference type="ARBA" id="ARBA00004906"/>
    </source>
</evidence>
<dbReference type="InterPro" id="IPR032420">
    <property type="entry name" value="E1_4HB"/>
</dbReference>
<dbReference type="Gene3D" id="3.10.290.60">
    <property type="entry name" value="Ubiquitin-activating enzyme E1, UFD domain"/>
    <property type="match status" value="1"/>
</dbReference>
<dbReference type="FunFam" id="3.50.50.80:FF:000001">
    <property type="entry name" value="ubiquitin-like modifier-activating enzyme 1"/>
    <property type="match status" value="1"/>
</dbReference>
<proteinExistence type="inferred from homology"/>
<evidence type="ECO:0000256" key="8">
    <source>
        <dbReference type="ARBA" id="ARBA00022840"/>
    </source>
</evidence>
<keyword evidence="5 11" id="KW-0436">Ligase</keyword>
<dbReference type="AlphaFoldDB" id="A0A1Y2BFZ4"/>
<dbReference type="SMART" id="SM00985">
    <property type="entry name" value="UBA_e1_C"/>
    <property type="match status" value="1"/>
</dbReference>
<gene>
    <name evidence="13" type="ORF">LY90DRAFT_422650</name>
</gene>
<sequence length="1007" mass="113450">MASMDVDNTIDESLYSRQLYVLGREAMLRMSQSNVLIIGLRGLGVEIAKNVILAGVKSVTLYDPEITQLSDLSSQFFLTEEDVGKRRDEASCPRLKELNNYVPVSVLEGDLMSNITNYQVVVCTNVPLKQQIEINNITHPKGIKFISTRINGLFGMAFNDFGDVFEVVDQNGEEPKSGMVAAITKVNTFVVTCLDETRHNLEDGDYVTFTEIKGMTELNGCEPRKISVLGPYTFSIGDTSNLSDYVSGGLFHQVKQPKTLNFKSLVDSIKEPEMFISDFAKFDRPGQLHVGYQALDSFVEKNGRYPVPRNENDANDVLAIAKEINSASPNPVDIDDKLIKELAYQSRGDLSPMAALFGGLVAQEVLKAISGKFMPISQFMYFDSLESLPSQPLTEELCAPIGSRYDNQIAVFGKDFQEKIENTKEFLVGAGAIGCEMLKNWAMMGLGVGKNGFIYLTDMDSIEKSNLNRQFLFRPWDVTKLKSETAANAIHKMNKQTIGHIKSYSDRVGVETENIFNDDFWESLSGVTNALDNVDARKYVDLRCVFYRKPLIESGTLGTKGNTQVIIPHLTESYSSSQDPPEKSIPICTLKNFPNAIEHTIQWARDKFEELFKQSADNVNLHLTQPNYLDSVRKQAGTQKDTIQSIYNYLVAWKPKTFRECIIWAREIFEDLYNNSIQQLLFNFPKDSVTSSGQPFWSGPKRAPTPIVFDMNNKLHMDFIIAAANLHAFNYGLTGETDVQVFKNELATITVKKFEPKKGVKIQVNENENVQSALPDEKEIEDLIAKIPNPSTLVGYRMNPAEFEKDDDTNFHIDFITAASNLRATNYDIALADRSKTKFIAGKIIPAIATTTALVTGLDCLELYKIIDGKNKLEDYKNGFLNLALPFFGFSEPIAAQKMKYYDIEWTLWDRFDIEGDLTLQQIIDLFKEKHELEITMMSCGVSMLYSSFMQSKKLQERLNMKISTLVETVSKKPIPDHVKSLVLELCVNDKNDEDVEVPYVRCVIRP</sequence>
<dbReference type="EC" id="6.2.1.45" evidence="4"/>
<dbReference type="Pfam" id="PF09358">
    <property type="entry name" value="E1_UFD"/>
    <property type="match status" value="1"/>
</dbReference>
<dbReference type="FunFam" id="3.10.290.60:FF:000002">
    <property type="entry name" value="Ubiquitin-like modifier-activating enzyme 1"/>
    <property type="match status" value="1"/>
</dbReference>
<evidence type="ECO:0000256" key="10">
    <source>
        <dbReference type="PROSITE-ProRule" id="PRU10132"/>
    </source>
</evidence>
<dbReference type="InterPro" id="IPR000594">
    <property type="entry name" value="ThiF_NAD_FAD-bd"/>
</dbReference>
<dbReference type="Pfam" id="PF10585">
    <property type="entry name" value="UBA_E1_SCCH"/>
    <property type="match status" value="1"/>
</dbReference>
<dbReference type="GO" id="GO:0016925">
    <property type="term" value="P:protein sumoylation"/>
    <property type="evidence" value="ECO:0007669"/>
    <property type="project" value="TreeGrafter"/>
</dbReference>
<protein>
    <recommendedName>
        <fullName evidence="9">Ubiquitin-activating enzyme E1 1</fullName>
        <ecNumber evidence="4">6.2.1.45</ecNumber>
    </recommendedName>
</protein>
<dbReference type="OrthoDB" id="10252231at2759"/>
<dbReference type="InterPro" id="IPR042302">
    <property type="entry name" value="E1_FCCH_sf"/>
</dbReference>
<dbReference type="GO" id="GO:0005524">
    <property type="term" value="F:ATP binding"/>
    <property type="evidence" value="ECO:0007669"/>
    <property type="project" value="UniProtKB-KW"/>
</dbReference>
<keyword evidence="6 11" id="KW-0547">Nucleotide-binding</keyword>
<dbReference type="CDD" id="cd01491">
    <property type="entry name" value="Ube1_repeat1"/>
    <property type="match status" value="1"/>
</dbReference>
<dbReference type="InterPro" id="IPR000011">
    <property type="entry name" value="UBQ/SUMO-activ_enz_E1-like"/>
</dbReference>